<dbReference type="Pfam" id="PF00076">
    <property type="entry name" value="RRM_1"/>
    <property type="match status" value="1"/>
</dbReference>
<name>A0ABS8UK74_DATST</name>
<dbReference type="InterPro" id="IPR018222">
    <property type="entry name" value="Nuclear_transport_factor_2_euk"/>
</dbReference>
<evidence type="ECO:0000259" key="4">
    <source>
        <dbReference type="PROSITE" id="PS50102"/>
    </source>
</evidence>
<dbReference type="EMBL" id="JACEIK010002032">
    <property type="protein sequence ID" value="MCD9558603.1"/>
    <property type="molecule type" value="Genomic_DNA"/>
</dbReference>
<dbReference type="PROSITE" id="PS50102">
    <property type="entry name" value="RRM"/>
    <property type="match status" value="1"/>
</dbReference>
<dbReference type="Gene3D" id="3.10.450.50">
    <property type="match status" value="1"/>
</dbReference>
<organism evidence="6 7">
    <name type="scientific">Datura stramonium</name>
    <name type="common">Jimsonweed</name>
    <name type="synonym">Common thornapple</name>
    <dbReference type="NCBI Taxonomy" id="4076"/>
    <lineage>
        <taxon>Eukaryota</taxon>
        <taxon>Viridiplantae</taxon>
        <taxon>Streptophyta</taxon>
        <taxon>Embryophyta</taxon>
        <taxon>Tracheophyta</taxon>
        <taxon>Spermatophyta</taxon>
        <taxon>Magnoliopsida</taxon>
        <taxon>eudicotyledons</taxon>
        <taxon>Gunneridae</taxon>
        <taxon>Pentapetalae</taxon>
        <taxon>asterids</taxon>
        <taxon>lamiids</taxon>
        <taxon>Solanales</taxon>
        <taxon>Solanaceae</taxon>
        <taxon>Solanoideae</taxon>
        <taxon>Datureae</taxon>
        <taxon>Datura</taxon>
    </lineage>
</organism>
<gene>
    <name evidence="6" type="ORF">HAX54_016048</name>
</gene>
<dbReference type="CDD" id="cd00590">
    <property type="entry name" value="RRM_SF"/>
    <property type="match status" value="1"/>
</dbReference>
<keyword evidence="7" id="KW-1185">Reference proteome</keyword>
<feature type="domain" description="NTF2" evidence="5">
    <location>
        <begin position="1"/>
        <end position="79"/>
    </location>
</feature>
<keyword evidence="1 2" id="KW-0694">RNA-binding</keyword>
<dbReference type="InterPro" id="IPR035979">
    <property type="entry name" value="RBD_domain_sf"/>
</dbReference>
<feature type="domain" description="RRM" evidence="4">
    <location>
        <begin position="251"/>
        <end position="330"/>
    </location>
</feature>
<dbReference type="SMART" id="SM00360">
    <property type="entry name" value="RRM"/>
    <property type="match status" value="1"/>
</dbReference>
<evidence type="ECO:0000256" key="1">
    <source>
        <dbReference type="ARBA" id="ARBA00022884"/>
    </source>
</evidence>
<feature type="region of interest" description="Disordered" evidence="3">
    <location>
        <begin position="330"/>
        <end position="360"/>
    </location>
</feature>
<feature type="region of interest" description="Disordered" evidence="3">
    <location>
        <begin position="195"/>
        <end position="242"/>
    </location>
</feature>
<dbReference type="PANTHER" id="PTHR10693">
    <property type="entry name" value="RAS GTPASE-ACTIVATING PROTEIN-BINDING PROTEIN"/>
    <property type="match status" value="1"/>
</dbReference>
<feature type="compositionally biased region" description="Gly residues" evidence="3">
    <location>
        <begin position="378"/>
        <end position="395"/>
    </location>
</feature>
<dbReference type="Pfam" id="PF02136">
    <property type="entry name" value="NTF2"/>
    <property type="match status" value="1"/>
</dbReference>
<comment type="caution">
    <text evidence="6">The sequence shown here is derived from an EMBL/GenBank/DDBJ whole genome shotgun (WGS) entry which is preliminary data.</text>
</comment>
<evidence type="ECO:0000313" key="6">
    <source>
        <dbReference type="EMBL" id="MCD9558603.1"/>
    </source>
</evidence>
<evidence type="ECO:0000313" key="7">
    <source>
        <dbReference type="Proteomes" id="UP000823775"/>
    </source>
</evidence>
<dbReference type="PANTHER" id="PTHR10693:SF64">
    <property type="entry name" value="NTF2 DOMAIN-CONTAINING PROTEIN"/>
    <property type="match status" value="1"/>
</dbReference>
<sequence>MKSVTTMKSINDMICSLDYKNYKAEIKTADAQQSYKDGVIVLVTGCLTGKDNLRKQFTQTFFLAPQDKGYFVLNDVLRYVKENETDNISEMVSGVKDVPPVPLTPDPEPVHVLEPPNHRQPISHAEEIQIVEEVVHGSLEDEKLVGDEREIVVGAESHINENHTSENAEPATSVAQEDAPKKSYASIVSSQTKKGPTRVYVPANSRMPPAKAEKYPVNSVARAPAPESSIPTASEGNIPESKDAQYGAEGHSIYVRNLPLNVTVAQLEVEFKGFGPIKKEGVQVRSNRQQGFCFGFVEFEDSSSMNRAIQASPVTIGGLQADVEIKRTTTRVGSGRGRFSPGRGAGYRNDNFRGRGNFSGGRGYGRNDFVGAREFSGRGRGQGGRGVEGYNQGRGRGGRRGGLTQIPASA</sequence>
<dbReference type="PROSITE" id="PS50177">
    <property type="entry name" value="NTF2_DOMAIN"/>
    <property type="match status" value="1"/>
</dbReference>
<dbReference type="SUPFAM" id="SSF54928">
    <property type="entry name" value="RNA-binding domain, RBD"/>
    <property type="match status" value="1"/>
</dbReference>
<dbReference type="CDD" id="cd00780">
    <property type="entry name" value="NTF2"/>
    <property type="match status" value="1"/>
</dbReference>
<dbReference type="InterPro" id="IPR032710">
    <property type="entry name" value="NTF2-like_dom_sf"/>
</dbReference>
<dbReference type="InterPro" id="IPR039539">
    <property type="entry name" value="Ras_GTPase_bind_prot"/>
</dbReference>
<dbReference type="InterPro" id="IPR002075">
    <property type="entry name" value="NTF2_dom"/>
</dbReference>
<dbReference type="InterPro" id="IPR012677">
    <property type="entry name" value="Nucleotide-bd_a/b_plait_sf"/>
</dbReference>
<proteinExistence type="predicted"/>
<protein>
    <submittedName>
        <fullName evidence="6">Uncharacterized protein</fullName>
    </submittedName>
</protein>
<evidence type="ECO:0000259" key="5">
    <source>
        <dbReference type="PROSITE" id="PS50177"/>
    </source>
</evidence>
<evidence type="ECO:0000256" key="2">
    <source>
        <dbReference type="PROSITE-ProRule" id="PRU00176"/>
    </source>
</evidence>
<feature type="region of interest" description="Disordered" evidence="3">
    <location>
        <begin position="372"/>
        <end position="410"/>
    </location>
</feature>
<accession>A0ABS8UK74</accession>
<feature type="compositionally biased region" description="Low complexity" evidence="3">
    <location>
        <begin position="330"/>
        <end position="349"/>
    </location>
</feature>
<feature type="region of interest" description="Disordered" evidence="3">
    <location>
        <begin position="160"/>
        <end position="180"/>
    </location>
</feature>
<dbReference type="InterPro" id="IPR000504">
    <property type="entry name" value="RRM_dom"/>
</dbReference>
<reference evidence="6 7" key="1">
    <citation type="journal article" date="2021" name="BMC Genomics">
        <title>Datura genome reveals duplications of psychoactive alkaloid biosynthetic genes and high mutation rate following tissue culture.</title>
        <authorList>
            <person name="Rajewski A."/>
            <person name="Carter-House D."/>
            <person name="Stajich J."/>
            <person name="Litt A."/>
        </authorList>
    </citation>
    <scope>NUCLEOTIDE SEQUENCE [LARGE SCALE GENOMIC DNA]</scope>
    <source>
        <strain evidence="6">AR-01</strain>
    </source>
</reference>
<evidence type="ECO:0000256" key="3">
    <source>
        <dbReference type="SAM" id="MobiDB-lite"/>
    </source>
</evidence>
<dbReference type="Gene3D" id="3.30.70.330">
    <property type="match status" value="1"/>
</dbReference>
<dbReference type="SUPFAM" id="SSF54427">
    <property type="entry name" value="NTF2-like"/>
    <property type="match status" value="1"/>
</dbReference>
<dbReference type="Proteomes" id="UP000823775">
    <property type="component" value="Unassembled WGS sequence"/>
</dbReference>